<name>A0ACC0ICR5_9ERIC</name>
<gene>
    <name evidence="1" type="ORF">LOK49_LG03G00726</name>
</gene>
<reference evidence="1 2" key="1">
    <citation type="journal article" date="2022" name="Plant J.">
        <title>Chromosome-level genome of Camellia lanceoleosa provides a valuable resource for understanding genome evolution and self-incompatibility.</title>
        <authorList>
            <person name="Gong W."/>
            <person name="Xiao S."/>
            <person name="Wang L."/>
            <person name="Liao Z."/>
            <person name="Chang Y."/>
            <person name="Mo W."/>
            <person name="Hu G."/>
            <person name="Li W."/>
            <person name="Zhao G."/>
            <person name="Zhu H."/>
            <person name="Hu X."/>
            <person name="Ji K."/>
            <person name="Xiang X."/>
            <person name="Song Q."/>
            <person name="Yuan D."/>
            <person name="Jin S."/>
            <person name="Zhang L."/>
        </authorList>
    </citation>
    <scope>NUCLEOTIDE SEQUENCE [LARGE SCALE GENOMIC DNA]</scope>
    <source>
        <strain evidence="1">SQ_2022a</strain>
    </source>
</reference>
<proteinExistence type="predicted"/>
<protein>
    <submittedName>
        <fullName evidence="1">Uncharacterized protein</fullName>
    </submittedName>
</protein>
<evidence type="ECO:0000313" key="1">
    <source>
        <dbReference type="EMBL" id="KAI8021501.1"/>
    </source>
</evidence>
<keyword evidence="2" id="KW-1185">Reference proteome</keyword>
<dbReference type="Proteomes" id="UP001060215">
    <property type="component" value="Chromosome 6"/>
</dbReference>
<dbReference type="EMBL" id="CM045763">
    <property type="protein sequence ID" value="KAI8021501.1"/>
    <property type="molecule type" value="Genomic_DNA"/>
</dbReference>
<accession>A0ACC0ICR5</accession>
<sequence length="77" mass="8657">MLAQDNDNHTTITTSRSTSRKHLVTIERTQIQAILNSDEESGKILNLVFVWADEGSKLKVDVPVVFKGEDVYPSLKK</sequence>
<organism evidence="1 2">
    <name type="scientific">Camellia lanceoleosa</name>
    <dbReference type="NCBI Taxonomy" id="1840588"/>
    <lineage>
        <taxon>Eukaryota</taxon>
        <taxon>Viridiplantae</taxon>
        <taxon>Streptophyta</taxon>
        <taxon>Embryophyta</taxon>
        <taxon>Tracheophyta</taxon>
        <taxon>Spermatophyta</taxon>
        <taxon>Magnoliopsida</taxon>
        <taxon>eudicotyledons</taxon>
        <taxon>Gunneridae</taxon>
        <taxon>Pentapetalae</taxon>
        <taxon>asterids</taxon>
        <taxon>Ericales</taxon>
        <taxon>Theaceae</taxon>
        <taxon>Camellia</taxon>
    </lineage>
</organism>
<evidence type="ECO:0000313" key="2">
    <source>
        <dbReference type="Proteomes" id="UP001060215"/>
    </source>
</evidence>
<comment type="caution">
    <text evidence="1">The sequence shown here is derived from an EMBL/GenBank/DDBJ whole genome shotgun (WGS) entry which is preliminary data.</text>
</comment>